<accession>A0A7W6DAH0</accession>
<gene>
    <name evidence="1" type="ORF">GGQ64_004885</name>
</gene>
<dbReference type="Proteomes" id="UP000574761">
    <property type="component" value="Unassembled WGS sequence"/>
</dbReference>
<keyword evidence="2" id="KW-1185">Reference proteome</keyword>
<dbReference type="RefSeq" id="WP_183807862.1">
    <property type="nucleotide sequence ID" value="NZ_JACIEE010000012.1"/>
</dbReference>
<protein>
    <submittedName>
        <fullName evidence="1">Putative nucleic acid-binding protein</fullName>
    </submittedName>
</protein>
<comment type="caution">
    <text evidence="1">The sequence shown here is derived from an EMBL/GenBank/DDBJ whole genome shotgun (WGS) entry which is preliminary data.</text>
</comment>
<dbReference type="EMBL" id="JACIEE010000012">
    <property type="protein sequence ID" value="MBB3979641.1"/>
    <property type="molecule type" value="Genomic_DNA"/>
</dbReference>
<organism evidence="1 2">
    <name type="scientific">Mycoplana azooxidifex</name>
    <dbReference type="NCBI Taxonomy" id="1636188"/>
    <lineage>
        <taxon>Bacteria</taxon>
        <taxon>Pseudomonadati</taxon>
        <taxon>Pseudomonadota</taxon>
        <taxon>Alphaproteobacteria</taxon>
        <taxon>Hyphomicrobiales</taxon>
        <taxon>Rhizobiaceae</taxon>
        <taxon>Mycoplana</taxon>
    </lineage>
</organism>
<reference evidence="1 2" key="1">
    <citation type="submission" date="2020-08" db="EMBL/GenBank/DDBJ databases">
        <title>Genomic Encyclopedia of Type Strains, Phase IV (KMG-IV): sequencing the most valuable type-strain genomes for metagenomic binning, comparative biology and taxonomic classification.</title>
        <authorList>
            <person name="Goeker M."/>
        </authorList>
    </citation>
    <scope>NUCLEOTIDE SEQUENCE [LARGE SCALE GENOMIC DNA]</scope>
    <source>
        <strain evidence="1 2">DSM 100211</strain>
    </source>
</reference>
<evidence type="ECO:0000313" key="2">
    <source>
        <dbReference type="Proteomes" id="UP000574761"/>
    </source>
</evidence>
<dbReference type="AlphaFoldDB" id="A0A7W6DAH0"/>
<evidence type="ECO:0000313" key="1">
    <source>
        <dbReference type="EMBL" id="MBB3979641.1"/>
    </source>
</evidence>
<proteinExistence type="predicted"/>
<name>A0A7W6DAH0_9HYPH</name>
<sequence length="72" mass="8334">MHFIFQKDDTIGPADIANLREVFEALCEREHLSRHSAVADEVAKRILQLYKAGVRDRTIFMAVIQSRAKRLH</sequence>